<sequence>MGIDEIIELSPYQAEWKKIYEQEKRKLEPVFAEQAVEFAHIGSTSVEGMTAKPIVDILIGLRELHIDERTDRQLVALQYEGMGEAGVPGRIHYRKRIGQKINLQITEWESDIWRDNLLFRAYLRAHPEQAQAYAQAKRNTLASGINTLLKYSDEKSGTIAELLKKAREWAKS</sequence>
<reference evidence="1 2" key="1">
    <citation type="submission" date="2020-08" db="EMBL/GenBank/DDBJ databases">
        <title>Genomic Encyclopedia of Type Strains, Phase III (KMG-III): the genomes of soil and plant-associated and newly described type strains.</title>
        <authorList>
            <person name="Whitman W."/>
        </authorList>
    </citation>
    <scope>NUCLEOTIDE SEQUENCE [LARGE SCALE GENOMIC DNA]</scope>
    <source>
        <strain evidence="1 2">CECT 5831</strain>
    </source>
</reference>
<gene>
    <name evidence="1" type="ORF">FHS19_004107</name>
</gene>
<dbReference type="EMBL" id="JACHXJ010000003">
    <property type="protein sequence ID" value="MBB3129432.1"/>
    <property type="molecule type" value="Genomic_DNA"/>
</dbReference>
<protein>
    <submittedName>
        <fullName evidence="1">GrpB-like predicted nucleotidyltransferase (UPF0157 family)</fullName>
    </submittedName>
</protein>
<comment type="caution">
    <text evidence="1">The sequence shown here is derived from an EMBL/GenBank/DDBJ whole genome shotgun (WGS) entry which is preliminary data.</text>
</comment>
<dbReference type="AlphaFoldDB" id="A0A839TRT5"/>
<dbReference type="GO" id="GO:0016740">
    <property type="term" value="F:transferase activity"/>
    <property type="evidence" value="ECO:0007669"/>
    <property type="project" value="UniProtKB-KW"/>
</dbReference>
<organism evidence="1 2">
    <name type="scientific">Paenibacillus rhizosphaerae</name>
    <dbReference type="NCBI Taxonomy" id="297318"/>
    <lineage>
        <taxon>Bacteria</taxon>
        <taxon>Bacillati</taxon>
        <taxon>Bacillota</taxon>
        <taxon>Bacilli</taxon>
        <taxon>Bacillales</taxon>
        <taxon>Paenibacillaceae</taxon>
        <taxon>Paenibacillus</taxon>
    </lineage>
</organism>
<dbReference type="Proteomes" id="UP000517523">
    <property type="component" value="Unassembled WGS sequence"/>
</dbReference>
<accession>A0A839TRT5</accession>
<evidence type="ECO:0000313" key="1">
    <source>
        <dbReference type="EMBL" id="MBB3129432.1"/>
    </source>
</evidence>
<dbReference type="InterPro" id="IPR007344">
    <property type="entry name" value="GrpB/CoaE"/>
</dbReference>
<proteinExistence type="predicted"/>
<dbReference type="InterPro" id="IPR043519">
    <property type="entry name" value="NT_sf"/>
</dbReference>
<dbReference type="SUPFAM" id="SSF81301">
    <property type="entry name" value="Nucleotidyltransferase"/>
    <property type="match status" value="1"/>
</dbReference>
<name>A0A839TRT5_9BACL</name>
<dbReference type="RefSeq" id="WP_183583600.1">
    <property type="nucleotide sequence ID" value="NZ_JACHXJ010000003.1"/>
</dbReference>
<dbReference type="Pfam" id="PF04229">
    <property type="entry name" value="GrpB"/>
    <property type="match status" value="1"/>
</dbReference>
<dbReference type="PANTHER" id="PTHR34822:SF1">
    <property type="entry name" value="GRPB FAMILY PROTEIN"/>
    <property type="match status" value="1"/>
</dbReference>
<dbReference type="Gene3D" id="3.30.460.10">
    <property type="entry name" value="Beta Polymerase, domain 2"/>
    <property type="match status" value="1"/>
</dbReference>
<keyword evidence="1" id="KW-0808">Transferase</keyword>
<dbReference type="PANTHER" id="PTHR34822">
    <property type="entry name" value="GRPB DOMAIN PROTEIN (AFU_ORTHOLOGUE AFUA_1G01530)"/>
    <property type="match status" value="1"/>
</dbReference>
<evidence type="ECO:0000313" key="2">
    <source>
        <dbReference type="Proteomes" id="UP000517523"/>
    </source>
</evidence>